<keyword evidence="2" id="KW-1185">Reference proteome</keyword>
<name>A0ABU5C6I4_9BACI</name>
<reference evidence="1 2" key="1">
    <citation type="submission" date="2023-10" db="EMBL/GenBank/DDBJ databases">
        <title>Virgibacillus halophilus 5B73C genome.</title>
        <authorList>
            <person name="Miliotis G."/>
            <person name="Sengupta P."/>
            <person name="Hameed A."/>
            <person name="Chuvochina M."/>
            <person name="Mcdonagh F."/>
            <person name="Simpson A.C."/>
            <person name="Singh N.K."/>
            <person name="Rekha P.D."/>
            <person name="Raman K."/>
            <person name="Hugenholtz P."/>
            <person name="Venkateswaran K."/>
        </authorList>
    </citation>
    <scope>NUCLEOTIDE SEQUENCE [LARGE SCALE GENOMIC DNA]</scope>
    <source>
        <strain evidence="1 2">5B73C</strain>
    </source>
</reference>
<evidence type="ECO:0000313" key="2">
    <source>
        <dbReference type="Proteomes" id="UP001281447"/>
    </source>
</evidence>
<gene>
    <name evidence="1" type="ORF">RWE15_11490</name>
</gene>
<accession>A0ABU5C6I4</accession>
<dbReference type="RefSeq" id="WP_390355691.1">
    <property type="nucleotide sequence ID" value="NZ_JBHUIZ010000010.1"/>
</dbReference>
<dbReference type="EMBL" id="JAWDIP010000003">
    <property type="protein sequence ID" value="MDY0394941.1"/>
    <property type="molecule type" value="Genomic_DNA"/>
</dbReference>
<sequence>MNYLRVIIYLCMLGFLIYPQISFAETNGDVPFLINNGKCPNSQNLGHVSSDKGLKNLLNTIIPEVYKNDNYKGWKVETIAHLPKAPHSEAYYAMAKYYCGEEIANNSWFVEVLFPQYLPAYDASHRQIFVTKNKQGQWFAWFRFH</sequence>
<organism evidence="1 2">
    <name type="scientific">Tigheibacillus halophilus</name>
    <dbReference type="NCBI Taxonomy" id="361280"/>
    <lineage>
        <taxon>Bacteria</taxon>
        <taxon>Bacillati</taxon>
        <taxon>Bacillota</taxon>
        <taxon>Bacilli</taxon>
        <taxon>Bacillales</taxon>
        <taxon>Bacillaceae</taxon>
        <taxon>Tigheibacillus</taxon>
    </lineage>
</organism>
<evidence type="ECO:0000313" key="1">
    <source>
        <dbReference type="EMBL" id="MDY0394941.1"/>
    </source>
</evidence>
<protein>
    <submittedName>
        <fullName evidence="1">Uncharacterized protein</fullName>
    </submittedName>
</protein>
<dbReference type="Proteomes" id="UP001281447">
    <property type="component" value="Unassembled WGS sequence"/>
</dbReference>
<comment type="caution">
    <text evidence="1">The sequence shown here is derived from an EMBL/GenBank/DDBJ whole genome shotgun (WGS) entry which is preliminary data.</text>
</comment>
<proteinExistence type="predicted"/>